<dbReference type="InterPro" id="IPR039109">
    <property type="entry name" value="Ribosomal_eL30-like"/>
</dbReference>
<evidence type="ECO:0000256" key="1">
    <source>
        <dbReference type="ARBA" id="ARBA00022980"/>
    </source>
</evidence>
<protein>
    <recommendedName>
        <fullName evidence="4">Ribosomal protein eL8/eL30/eS12/Gadd45 domain-containing protein</fullName>
    </recommendedName>
</protein>
<keyword evidence="1" id="KW-0689">Ribosomal protein</keyword>
<reference evidence="5" key="2">
    <citation type="submission" date="2025-08" db="UniProtKB">
        <authorList>
            <consortium name="Ensembl"/>
        </authorList>
    </citation>
    <scope>IDENTIFICATION</scope>
</reference>
<name>A0A7N5KM14_AILME</name>
<dbReference type="GO" id="GO:0005840">
    <property type="term" value="C:ribosome"/>
    <property type="evidence" value="ECO:0007669"/>
    <property type="project" value="UniProtKB-KW"/>
</dbReference>
<proteinExistence type="predicted"/>
<dbReference type="InterPro" id="IPR029064">
    <property type="entry name" value="Ribosomal_eL30-like_sf"/>
</dbReference>
<dbReference type="GO" id="GO:1990904">
    <property type="term" value="C:ribonucleoprotein complex"/>
    <property type="evidence" value="ECO:0007669"/>
    <property type="project" value="UniProtKB-KW"/>
</dbReference>
<reference evidence="5" key="3">
    <citation type="submission" date="2025-09" db="UniProtKB">
        <authorList>
            <consortium name="Ensembl"/>
        </authorList>
    </citation>
    <scope>IDENTIFICATION</scope>
</reference>
<dbReference type="AlphaFoldDB" id="A0A7N5KM14"/>
<organism evidence="5 6">
    <name type="scientific">Ailuropoda melanoleuca</name>
    <name type="common">Giant panda</name>
    <dbReference type="NCBI Taxonomy" id="9646"/>
    <lineage>
        <taxon>Eukaryota</taxon>
        <taxon>Metazoa</taxon>
        <taxon>Chordata</taxon>
        <taxon>Craniata</taxon>
        <taxon>Vertebrata</taxon>
        <taxon>Euteleostomi</taxon>
        <taxon>Mammalia</taxon>
        <taxon>Eutheria</taxon>
        <taxon>Laurasiatheria</taxon>
        <taxon>Carnivora</taxon>
        <taxon>Caniformia</taxon>
        <taxon>Ursidae</taxon>
        <taxon>Ailuropoda</taxon>
    </lineage>
</organism>
<reference evidence="5 6" key="1">
    <citation type="journal article" date="2010" name="Nature">
        <title>The sequence and de novo assembly of the giant panda genome.</title>
        <authorList>
            <person name="Li R."/>
            <person name="Fan W."/>
            <person name="Tian G."/>
            <person name="Zhu H."/>
            <person name="He L."/>
            <person name="Cai J."/>
            <person name="Huang Q."/>
            <person name="Cai Q."/>
            <person name="Li B."/>
            <person name="Bai Y."/>
            <person name="Zhang Z."/>
            <person name="Zhang Y."/>
            <person name="Wang W."/>
            <person name="Li J."/>
            <person name="Wei F."/>
            <person name="Li H."/>
            <person name="Jian M."/>
            <person name="Li J."/>
            <person name="Zhang Z."/>
            <person name="Nielsen R."/>
            <person name="Li D."/>
            <person name="Gu W."/>
            <person name="Yang Z."/>
            <person name="Xuan Z."/>
            <person name="Ryder O.A."/>
            <person name="Leung F.C."/>
            <person name="Zhou Y."/>
            <person name="Cao J."/>
            <person name="Sun X."/>
            <person name="Fu Y."/>
            <person name="Fang X."/>
            <person name="Guo X."/>
            <person name="Wang B."/>
            <person name="Hou R."/>
            <person name="Shen F."/>
            <person name="Mu B."/>
            <person name="Ni P."/>
            <person name="Lin R."/>
            <person name="Qian W."/>
            <person name="Wang G."/>
            <person name="Yu C."/>
            <person name="Nie W."/>
            <person name="Wang J."/>
            <person name="Wu Z."/>
            <person name="Liang H."/>
            <person name="Min J."/>
            <person name="Wu Q."/>
            <person name="Cheng S."/>
            <person name="Ruan J."/>
            <person name="Wang M."/>
            <person name="Shi Z."/>
            <person name="Wen M."/>
            <person name="Liu B."/>
            <person name="Ren X."/>
            <person name="Zheng H."/>
            <person name="Dong D."/>
            <person name="Cook K."/>
            <person name="Shan G."/>
            <person name="Zhang H."/>
            <person name="Kosiol C."/>
            <person name="Xie X."/>
            <person name="Lu Z."/>
            <person name="Zheng H."/>
            <person name="Li Y."/>
            <person name="Steiner C.C."/>
            <person name="Lam T.T."/>
            <person name="Lin S."/>
            <person name="Zhang Q."/>
            <person name="Li G."/>
            <person name="Tian J."/>
            <person name="Gong T."/>
            <person name="Liu H."/>
            <person name="Zhang D."/>
            <person name="Fang L."/>
            <person name="Ye C."/>
            <person name="Zhang J."/>
            <person name="Hu W."/>
            <person name="Xu A."/>
            <person name="Ren Y."/>
            <person name="Zhang G."/>
            <person name="Bruford M.W."/>
            <person name="Li Q."/>
            <person name="Ma L."/>
            <person name="Guo Y."/>
            <person name="An N."/>
            <person name="Hu Y."/>
            <person name="Zheng Y."/>
            <person name="Shi Y."/>
            <person name="Li Z."/>
            <person name="Liu Q."/>
            <person name="Chen Y."/>
            <person name="Zhao J."/>
            <person name="Qu N."/>
            <person name="Zhao S."/>
            <person name="Tian F."/>
            <person name="Wang X."/>
            <person name="Wang H."/>
            <person name="Xu L."/>
            <person name="Liu X."/>
            <person name="Vinar T."/>
            <person name="Wang Y."/>
            <person name="Lam T.W."/>
            <person name="Yiu S.M."/>
            <person name="Liu S."/>
            <person name="Zhang H."/>
            <person name="Li D."/>
            <person name="Huang Y."/>
            <person name="Wang X."/>
            <person name="Yang G."/>
            <person name="Jiang Z."/>
            <person name="Wang J."/>
            <person name="Qin N."/>
            <person name="Li L."/>
            <person name="Li J."/>
            <person name="Bolund L."/>
            <person name="Kristiansen K."/>
            <person name="Wong G.K."/>
            <person name="Olson M."/>
            <person name="Zhang X."/>
            <person name="Li S."/>
            <person name="Yang H."/>
            <person name="Wang J."/>
            <person name="Wang J."/>
        </authorList>
    </citation>
    <scope>NUCLEOTIDE SEQUENCE [LARGE SCALE GENOMIC DNA]</scope>
</reference>
<dbReference type="InterPro" id="IPR004038">
    <property type="entry name" value="Ribosomal_eL8/eL30/eS12/Gad45"/>
</dbReference>
<keyword evidence="6" id="KW-1185">Reference proteome</keyword>
<dbReference type="SUPFAM" id="SSF55315">
    <property type="entry name" value="L30e-like"/>
    <property type="match status" value="1"/>
</dbReference>
<evidence type="ECO:0000256" key="2">
    <source>
        <dbReference type="ARBA" id="ARBA00023274"/>
    </source>
</evidence>
<dbReference type="GeneTree" id="ENSGT00390000012138"/>
<dbReference type="Ensembl" id="ENSAMET00000048259.1">
    <property type="protein sequence ID" value="ENSAMEP00000042332.1"/>
    <property type="gene ID" value="ENSAMEG00000030269.1"/>
</dbReference>
<dbReference type="GO" id="GO:0003723">
    <property type="term" value="F:RNA binding"/>
    <property type="evidence" value="ECO:0007669"/>
    <property type="project" value="InterPro"/>
</dbReference>
<feature type="region of interest" description="Disordered" evidence="3">
    <location>
        <begin position="70"/>
        <end position="89"/>
    </location>
</feature>
<feature type="domain" description="Ribosomal protein eL8/eL30/eS12/Gadd45" evidence="4">
    <location>
        <begin position="149"/>
        <end position="204"/>
    </location>
</feature>
<dbReference type="Proteomes" id="UP000008912">
    <property type="component" value="Unassembled WGS sequence"/>
</dbReference>
<evidence type="ECO:0000256" key="3">
    <source>
        <dbReference type="SAM" id="MobiDB-lite"/>
    </source>
</evidence>
<dbReference type="InParanoid" id="A0A7N5KM14"/>
<sequence>MWAGSPVGGVISWGESSRRLGLKFGPPFGEYLRGPASCAVLRASASLQSRGHRVDEIKVKATLPLRRMEASPGPWANTSQLPSPGGHPVSQIVGPEGSPESLTITRHPEASVTPRSQAPCRIELLLVGAVPCLRQEMVTAKKMKKSLESITSRLQLVMKSGKYLLRYKQTLKRIGHGKTKLVLLVNDCPALRKSQIEDCTMMPKQVSKLQWQSY</sequence>
<dbReference type="PANTHER" id="PTHR11449">
    <property type="entry name" value="RIBOSOMAL PROTEIN L30"/>
    <property type="match status" value="1"/>
</dbReference>
<evidence type="ECO:0000313" key="6">
    <source>
        <dbReference type="Proteomes" id="UP000008912"/>
    </source>
</evidence>
<accession>A0A7N5KM14</accession>
<evidence type="ECO:0000313" key="5">
    <source>
        <dbReference type="Ensembl" id="ENSAMEP00000042332.1"/>
    </source>
</evidence>
<evidence type="ECO:0000259" key="4">
    <source>
        <dbReference type="Pfam" id="PF01248"/>
    </source>
</evidence>
<keyword evidence="2" id="KW-0687">Ribonucleoprotein</keyword>
<dbReference type="Gene3D" id="3.30.1330.30">
    <property type="match status" value="1"/>
</dbReference>
<dbReference type="Pfam" id="PF01248">
    <property type="entry name" value="Ribosomal_L7Ae"/>
    <property type="match status" value="1"/>
</dbReference>